<gene>
    <name evidence="9" type="ORF">GcM1_250159</name>
</gene>
<comment type="cofactor">
    <cofactor evidence="1 7">
        <name>a divalent metal cation</name>
        <dbReference type="ChEBI" id="CHEBI:60240"/>
    </cofactor>
</comment>
<accession>A0A420IB15</accession>
<dbReference type="EMBL" id="MCBS01025035">
    <property type="protein sequence ID" value="RKF71742.1"/>
    <property type="molecule type" value="Genomic_DNA"/>
</dbReference>
<comment type="subcellular location">
    <subcellularLocation>
        <location evidence="7">Nucleus</location>
    </subcellularLocation>
</comment>
<dbReference type="GO" id="GO:0110155">
    <property type="term" value="P:NAD-cap decapping"/>
    <property type="evidence" value="ECO:0007669"/>
    <property type="project" value="TreeGrafter"/>
</dbReference>
<evidence type="ECO:0000256" key="6">
    <source>
        <dbReference type="ARBA" id="ARBA00048124"/>
    </source>
</evidence>
<dbReference type="Pfam" id="PF08652">
    <property type="entry name" value="RAI1"/>
    <property type="match status" value="1"/>
</dbReference>
<evidence type="ECO:0000256" key="2">
    <source>
        <dbReference type="ARBA" id="ARBA00006562"/>
    </source>
</evidence>
<evidence type="ECO:0000259" key="8">
    <source>
        <dbReference type="Pfam" id="PF08652"/>
    </source>
</evidence>
<evidence type="ECO:0000313" key="9">
    <source>
        <dbReference type="EMBL" id="RKF71742.1"/>
    </source>
</evidence>
<evidence type="ECO:0000256" key="4">
    <source>
        <dbReference type="ARBA" id="ARBA00044692"/>
    </source>
</evidence>
<comment type="catalytic activity">
    <reaction evidence="6">
        <text>a 5'-end NAD(+)-phospho-ribonucleoside in mRNA + H2O = a 5'-end phospho-ribonucleoside in mRNA + NAD(+) + H(+)</text>
        <dbReference type="Rhea" id="RHEA:60880"/>
        <dbReference type="Rhea" id="RHEA-COMP:15692"/>
        <dbReference type="Rhea" id="RHEA-COMP:15698"/>
        <dbReference type="ChEBI" id="CHEBI:15377"/>
        <dbReference type="ChEBI" id="CHEBI:15378"/>
        <dbReference type="ChEBI" id="CHEBI:57540"/>
        <dbReference type="ChEBI" id="CHEBI:138282"/>
        <dbReference type="ChEBI" id="CHEBI:144029"/>
    </reaction>
    <physiologicalReaction direction="left-to-right" evidence="6">
        <dbReference type="Rhea" id="RHEA:60881"/>
    </physiologicalReaction>
</comment>
<dbReference type="GO" id="GO:0000166">
    <property type="term" value="F:nucleotide binding"/>
    <property type="evidence" value="ECO:0007669"/>
    <property type="project" value="UniProtKB-KW"/>
</dbReference>
<dbReference type="InterPro" id="IPR039039">
    <property type="entry name" value="RAI1-like_fam"/>
</dbReference>
<dbReference type="PANTHER" id="PTHR12395:SF9">
    <property type="entry name" value="DECAPPING AND EXORIBONUCLEASE PROTEIN"/>
    <property type="match status" value="1"/>
</dbReference>
<dbReference type="Proteomes" id="UP000285326">
    <property type="component" value="Unassembled WGS sequence"/>
</dbReference>
<comment type="catalytic activity">
    <reaction evidence="4">
        <text>a 5'-end triphospho-ribonucleoside in mRNA + H2O = a 5'-end phospho-ribonucleoside in mRNA + diphosphate + H(+)</text>
        <dbReference type="Rhea" id="RHEA:78683"/>
        <dbReference type="Rhea" id="RHEA-COMP:15692"/>
        <dbReference type="Rhea" id="RHEA-COMP:17164"/>
        <dbReference type="ChEBI" id="CHEBI:15377"/>
        <dbReference type="ChEBI" id="CHEBI:15378"/>
        <dbReference type="ChEBI" id="CHEBI:33019"/>
        <dbReference type="ChEBI" id="CHEBI:138282"/>
        <dbReference type="ChEBI" id="CHEBI:167618"/>
    </reaction>
    <physiologicalReaction direction="left-to-right" evidence="4">
        <dbReference type="Rhea" id="RHEA:78684"/>
    </physiologicalReaction>
</comment>
<dbReference type="InterPro" id="IPR013961">
    <property type="entry name" value="RAI1"/>
</dbReference>
<dbReference type="PANTHER" id="PTHR12395">
    <property type="entry name" value="DOM-3 RELATED"/>
    <property type="match status" value="1"/>
</dbReference>
<keyword evidence="7" id="KW-0539">Nucleus</keyword>
<evidence type="ECO:0000256" key="3">
    <source>
        <dbReference type="ARBA" id="ARBA00044676"/>
    </source>
</evidence>
<evidence type="ECO:0000256" key="7">
    <source>
        <dbReference type="RuleBase" id="RU367113"/>
    </source>
</evidence>
<evidence type="ECO:0000313" key="10">
    <source>
        <dbReference type="Proteomes" id="UP000285326"/>
    </source>
</evidence>
<dbReference type="GO" id="GO:0034353">
    <property type="term" value="F:mRNA 5'-diphosphatase activity"/>
    <property type="evidence" value="ECO:0007669"/>
    <property type="project" value="TreeGrafter"/>
</dbReference>
<name>A0A420IB15_9PEZI</name>
<comment type="catalytic activity">
    <reaction evidence="3">
        <text>a 5'-end (N(7)-methyl 5'-triphosphoguanosine)-ribonucleoside-ribonucleotide in mRNA + H2O = a (N(7)-methyl 5'-triphosphoguanosine)-nucleoside + a 5'-end phospho-ribonucleoside in mRNA + H(+)</text>
        <dbReference type="Rhea" id="RHEA:66928"/>
        <dbReference type="Rhea" id="RHEA-COMP:15692"/>
        <dbReference type="Rhea" id="RHEA-COMP:17313"/>
        <dbReference type="ChEBI" id="CHEBI:15377"/>
        <dbReference type="ChEBI" id="CHEBI:15378"/>
        <dbReference type="ChEBI" id="CHEBI:138282"/>
        <dbReference type="ChEBI" id="CHEBI:172876"/>
        <dbReference type="ChEBI" id="CHEBI:172877"/>
    </reaction>
    <physiologicalReaction direction="left-to-right" evidence="3">
        <dbReference type="Rhea" id="RHEA:66929"/>
    </physiologicalReaction>
</comment>
<dbReference type="GO" id="GO:0046872">
    <property type="term" value="F:metal ion binding"/>
    <property type="evidence" value="ECO:0007669"/>
    <property type="project" value="UniProtKB-KW"/>
</dbReference>
<feature type="domain" description="RAI1-like" evidence="8">
    <location>
        <begin position="23"/>
        <end position="361"/>
    </location>
</feature>
<dbReference type="GO" id="GO:0004518">
    <property type="term" value="F:nuclease activity"/>
    <property type="evidence" value="ECO:0007669"/>
    <property type="project" value="UniProtKB-KW"/>
</dbReference>
<dbReference type="GO" id="GO:0005634">
    <property type="term" value="C:nucleus"/>
    <property type="evidence" value="ECO:0007669"/>
    <property type="project" value="UniProtKB-SubCell"/>
</dbReference>
<dbReference type="AlphaFoldDB" id="A0A420IB15"/>
<keyword evidence="7" id="KW-0547">Nucleotide-binding</keyword>
<keyword evidence="7" id="KW-0694">RNA-binding</keyword>
<comment type="caution">
    <text evidence="9">The sequence shown here is derived from an EMBL/GenBank/DDBJ whole genome shotgun (WGS) entry which is preliminary data.</text>
</comment>
<keyword evidence="7" id="KW-0378">Hydrolase</keyword>
<dbReference type="EC" id="3.6.1.-" evidence="7"/>
<reference evidence="9 10" key="1">
    <citation type="journal article" date="2018" name="BMC Genomics">
        <title>Comparative genome analyses reveal sequence features reflecting distinct modes of host-adaptation between dicot and monocot powdery mildew.</title>
        <authorList>
            <person name="Wu Y."/>
            <person name="Ma X."/>
            <person name="Pan Z."/>
            <person name="Kale S.D."/>
            <person name="Song Y."/>
            <person name="King H."/>
            <person name="Zhang Q."/>
            <person name="Presley C."/>
            <person name="Deng X."/>
            <person name="Wei C.I."/>
            <person name="Xiao S."/>
        </authorList>
    </citation>
    <scope>NUCLEOTIDE SEQUENCE [LARGE SCALE GENOMIC DNA]</scope>
    <source>
        <strain evidence="9">UMSG1</strain>
    </source>
</reference>
<evidence type="ECO:0000256" key="1">
    <source>
        <dbReference type="ARBA" id="ARBA00001968"/>
    </source>
</evidence>
<comment type="similarity">
    <text evidence="2 7">Belongs to the DXO/Dom3Z family.</text>
</comment>
<dbReference type="GO" id="GO:0005829">
    <property type="term" value="C:cytosol"/>
    <property type="evidence" value="ECO:0007669"/>
    <property type="project" value="TreeGrafter"/>
</dbReference>
<organism evidence="9 10">
    <name type="scientific">Golovinomyces cichoracearum</name>
    <dbReference type="NCBI Taxonomy" id="62708"/>
    <lineage>
        <taxon>Eukaryota</taxon>
        <taxon>Fungi</taxon>
        <taxon>Dikarya</taxon>
        <taxon>Ascomycota</taxon>
        <taxon>Pezizomycotina</taxon>
        <taxon>Leotiomycetes</taxon>
        <taxon>Erysiphales</taxon>
        <taxon>Erysiphaceae</taxon>
        <taxon>Golovinomyces</taxon>
    </lineage>
</organism>
<evidence type="ECO:0000256" key="5">
    <source>
        <dbReference type="ARBA" id="ARBA00046211"/>
    </source>
</evidence>
<dbReference type="GO" id="GO:0003723">
    <property type="term" value="F:RNA binding"/>
    <property type="evidence" value="ECO:0007669"/>
    <property type="project" value="UniProtKB-KW"/>
</dbReference>
<dbReference type="GO" id="GO:0000956">
    <property type="term" value="P:nuclear-transcribed mRNA catabolic process"/>
    <property type="evidence" value="ECO:0007669"/>
    <property type="project" value="TreeGrafter"/>
</dbReference>
<comment type="function">
    <text evidence="5">Decapping enzyme for NAD-capped RNAs: specifically hydrolyzes the nicotinamide adenine dinucleotide (NAD) cap from a subset of RNAs by removing the entire NAD moiety from the 5'-end of an NAD-capped RNA. The NAD-cap is present at the 5'-end of some RNAs and snoRNAs. In contrast to the canonical 5'-end N7 methylguanosine (m7G) cap, the NAD cap promotes mRNA decay. Also acts as a non-canonical decapping enzyme that removes the entire cap structure of m7G capped or incompletely capped RNAs. Has decapping activity toward incomplete 5'-end m7G cap mRNAs such as unmethylated 5'-end-capped RNA (cap0), while it has no activity toward 2'-O-ribose methylated m7G cap (cap1). Also possesses RNA 5'-pyrophosphohydrolase activity by hydrolyzing the 5'-end triphosphate to release pyrophosphates. Stimulates exoribonuclease activity of Rat1, allowing it to degrade RNAs with stable secondary structure more effectively.</text>
</comment>
<keyword evidence="7" id="KW-0479">Metal-binding</keyword>
<protein>
    <recommendedName>
        <fullName evidence="7">Decapping nuclease</fullName>
        <ecNumber evidence="7">3.6.1.-</ecNumber>
    </recommendedName>
</protein>
<keyword evidence="7" id="KW-0540">Nuclease</keyword>
<sequence length="372" mass="43598">MNMSYTFDIKPIRRFSGYGISLRQPEEIACFSYDDQHQLHLDNSSIKYYYPPNLGADLSKGFEQFQDLDNTVDGHLDSLLKTIIDLEQKSGQKVEANFVTWRGMMTKLMAAIFDDRDGFEMNMTLFQGTFFIEENHEYKLQYEKTLMEQTPMPGRPSQEMMRYWGYKFESLCLLPNKLNEISRDHIMAREENIVNNHAQYCSVVKTGFGNTSMILGGEVDGARDVKSLDDASMNWIELKTSADVLNEHDARRFERKLMKFWIQSYLLGVPKIIIGFRTHDGFLSRIEEFDTLSIPRIVRKRGNTWDAETCLNFASDFLNFLRSTITENDELWRIRRKKRSSLIEVFRVEGAKYDSILSDDFIRWRLRRASPC</sequence>
<proteinExistence type="inferred from homology"/>